<dbReference type="EMBL" id="JBHSNY010000020">
    <property type="protein sequence ID" value="MFC5639355.1"/>
    <property type="molecule type" value="Genomic_DNA"/>
</dbReference>
<dbReference type="Proteomes" id="UP001596154">
    <property type="component" value="Unassembled WGS sequence"/>
</dbReference>
<reference evidence="2" key="1">
    <citation type="journal article" date="2019" name="Int. J. Syst. Evol. Microbiol.">
        <title>The Global Catalogue of Microorganisms (GCM) 10K type strain sequencing project: providing services to taxonomists for standard genome sequencing and annotation.</title>
        <authorList>
            <consortium name="The Broad Institute Genomics Platform"/>
            <consortium name="The Broad Institute Genome Sequencing Center for Infectious Disease"/>
            <person name="Wu L."/>
            <person name="Ma J."/>
        </authorList>
    </citation>
    <scope>NUCLEOTIDE SEQUENCE [LARGE SCALE GENOMIC DNA]</scope>
    <source>
        <strain evidence="2">CGMCC 4.7248</strain>
    </source>
</reference>
<protein>
    <submittedName>
        <fullName evidence="1">Peptidase inhibitor family I36 protein</fullName>
    </submittedName>
</protein>
<sequence length="158" mass="16374">MSARYLGQSGGRGPAASFPPARAAIRSAARAITGGPLPEEGKSSQMSVKLSVAGAIVALTASFGLTPVAHAAPAVSPPADCPQGDFCIYSRPGYNGLFKHITPPEVPWFPYGGSAWNATKECIEYDIDGVPVKIIKPNEGVGFVVSANTDGRYVPCPK</sequence>
<dbReference type="RefSeq" id="WP_381031281.1">
    <property type="nucleotide sequence ID" value="NZ_JBHSNY010000020.1"/>
</dbReference>
<evidence type="ECO:0000313" key="1">
    <source>
        <dbReference type="EMBL" id="MFC5639355.1"/>
    </source>
</evidence>
<organism evidence="1 2">
    <name type="scientific">Streptomyces bullii</name>
    <dbReference type="NCBI Taxonomy" id="349910"/>
    <lineage>
        <taxon>Bacteria</taxon>
        <taxon>Bacillati</taxon>
        <taxon>Actinomycetota</taxon>
        <taxon>Actinomycetes</taxon>
        <taxon>Kitasatosporales</taxon>
        <taxon>Streptomycetaceae</taxon>
        <taxon>Streptomyces</taxon>
    </lineage>
</organism>
<dbReference type="Pfam" id="PF03995">
    <property type="entry name" value="Inhibitor_I36"/>
    <property type="match status" value="1"/>
</dbReference>
<gene>
    <name evidence="1" type="ORF">ACFPZJ_37620</name>
</gene>
<comment type="caution">
    <text evidence="1">The sequence shown here is derived from an EMBL/GenBank/DDBJ whole genome shotgun (WGS) entry which is preliminary data.</text>
</comment>
<proteinExistence type="predicted"/>
<accession>A0ABW0V4G4</accession>
<keyword evidence="2" id="KW-1185">Reference proteome</keyword>
<evidence type="ECO:0000313" key="2">
    <source>
        <dbReference type="Proteomes" id="UP001596154"/>
    </source>
</evidence>
<name>A0ABW0V4G4_9ACTN</name>